<feature type="transmembrane region" description="Helical" evidence="1">
    <location>
        <begin position="68"/>
        <end position="88"/>
    </location>
</feature>
<dbReference type="Proteomes" id="UP001551584">
    <property type="component" value="Unassembled WGS sequence"/>
</dbReference>
<evidence type="ECO:0000313" key="3">
    <source>
        <dbReference type="Proteomes" id="UP001551584"/>
    </source>
</evidence>
<organism evidence="2 3">
    <name type="scientific">Streptomyces chilikensis</name>
    <dbReference type="NCBI Taxonomy" id="1194079"/>
    <lineage>
        <taxon>Bacteria</taxon>
        <taxon>Bacillati</taxon>
        <taxon>Actinomycetota</taxon>
        <taxon>Actinomycetes</taxon>
        <taxon>Kitasatosporales</taxon>
        <taxon>Streptomycetaceae</taxon>
        <taxon>Streptomyces</taxon>
    </lineage>
</organism>
<keyword evidence="1" id="KW-1133">Transmembrane helix</keyword>
<dbReference type="EMBL" id="JBEZNA010000069">
    <property type="protein sequence ID" value="MEU9580263.1"/>
    <property type="molecule type" value="Genomic_DNA"/>
</dbReference>
<keyword evidence="1" id="KW-0472">Membrane</keyword>
<evidence type="ECO:0000256" key="1">
    <source>
        <dbReference type="SAM" id="Phobius"/>
    </source>
</evidence>
<reference evidence="2 3" key="1">
    <citation type="submission" date="2024-06" db="EMBL/GenBank/DDBJ databases">
        <title>The Natural Products Discovery Center: Release of the First 8490 Sequenced Strains for Exploring Actinobacteria Biosynthetic Diversity.</title>
        <authorList>
            <person name="Kalkreuter E."/>
            <person name="Kautsar S.A."/>
            <person name="Yang D."/>
            <person name="Bader C.D."/>
            <person name="Teijaro C.N."/>
            <person name="Fluegel L."/>
            <person name="Davis C.M."/>
            <person name="Simpson J.R."/>
            <person name="Lauterbach L."/>
            <person name="Steele A.D."/>
            <person name="Gui C."/>
            <person name="Meng S."/>
            <person name="Li G."/>
            <person name="Viehrig K."/>
            <person name="Ye F."/>
            <person name="Su P."/>
            <person name="Kiefer A.F."/>
            <person name="Nichols A."/>
            <person name="Cepeda A.J."/>
            <person name="Yan W."/>
            <person name="Fan B."/>
            <person name="Jiang Y."/>
            <person name="Adhikari A."/>
            <person name="Zheng C.-J."/>
            <person name="Schuster L."/>
            <person name="Cowan T.M."/>
            <person name="Smanski M.J."/>
            <person name="Chevrette M.G."/>
            <person name="De Carvalho L.P.S."/>
            <person name="Shen B."/>
        </authorList>
    </citation>
    <scope>NUCLEOTIDE SEQUENCE [LARGE SCALE GENOMIC DNA]</scope>
    <source>
        <strain evidence="2 3">NPDC048117</strain>
    </source>
</reference>
<keyword evidence="3" id="KW-1185">Reference proteome</keyword>
<comment type="caution">
    <text evidence="2">The sequence shown here is derived from an EMBL/GenBank/DDBJ whole genome shotgun (WGS) entry which is preliminary data.</text>
</comment>
<keyword evidence="1" id="KW-0812">Transmembrane</keyword>
<sequence>MLLTIAATHQRLLARLQGIKTGSEVSEPMSEDRGGKMSDKKKLVAFVIAGFVVSVIVLVYGLQTGEVVPLALAALGFPSASVLTFLMIRHSRRSS</sequence>
<feature type="transmembrane region" description="Helical" evidence="1">
    <location>
        <begin position="43"/>
        <end position="62"/>
    </location>
</feature>
<dbReference type="RefSeq" id="WP_359275871.1">
    <property type="nucleotide sequence ID" value="NZ_JBEZNA010000069.1"/>
</dbReference>
<accession>A0ABV3EW31</accession>
<name>A0ABV3EW31_9ACTN</name>
<evidence type="ECO:0000313" key="2">
    <source>
        <dbReference type="EMBL" id="MEU9580263.1"/>
    </source>
</evidence>
<protein>
    <submittedName>
        <fullName evidence="2">Uncharacterized protein</fullName>
    </submittedName>
</protein>
<gene>
    <name evidence="2" type="ORF">AB0D95_23895</name>
</gene>
<proteinExistence type="predicted"/>